<dbReference type="Pfam" id="PF13354">
    <property type="entry name" value="Beta-lactamase2"/>
    <property type="match status" value="1"/>
</dbReference>
<evidence type="ECO:0000259" key="2">
    <source>
        <dbReference type="Pfam" id="PF13354"/>
    </source>
</evidence>
<dbReference type="GO" id="GO:0008800">
    <property type="term" value="F:beta-lactamase activity"/>
    <property type="evidence" value="ECO:0007669"/>
    <property type="project" value="InterPro"/>
</dbReference>
<accession>A0A1F4ZRQ8</accession>
<reference evidence="3 4" key="1">
    <citation type="journal article" date="2016" name="Nat. Commun.">
        <title>Thousands of microbial genomes shed light on interconnected biogeochemical processes in an aquifer system.</title>
        <authorList>
            <person name="Anantharaman K."/>
            <person name="Brown C.T."/>
            <person name="Hug L.A."/>
            <person name="Sharon I."/>
            <person name="Castelle C.J."/>
            <person name="Probst A.J."/>
            <person name="Thomas B.C."/>
            <person name="Singh A."/>
            <person name="Wilkins M.J."/>
            <person name="Karaoz U."/>
            <person name="Brodie E.L."/>
            <person name="Williams K.H."/>
            <person name="Hubbard S.S."/>
            <person name="Banfield J.F."/>
        </authorList>
    </citation>
    <scope>NUCLEOTIDE SEQUENCE [LARGE SCALE GENOMIC DNA]</scope>
</reference>
<evidence type="ECO:0000313" key="4">
    <source>
        <dbReference type="Proteomes" id="UP000176424"/>
    </source>
</evidence>
<evidence type="ECO:0000313" key="3">
    <source>
        <dbReference type="EMBL" id="OGD09119.1"/>
    </source>
</evidence>
<dbReference type="AlphaFoldDB" id="A0A1F4ZRQ8"/>
<dbReference type="InterPro" id="IPR045155">
    <property type="entry name" value="Beta-lactam_cat"/>
</dbReference>
<feature type="domain" description="Beta-lactamase class A catalytic" evidence="2">
    <location>
        <begin position="87"/>
        <end position="286"/>
    </location>
</feature>
<dbReference type="SUPFAM" id="SSF56601">
    <property type="entry name" value="beta-lactamase/transpeptidase-like"/>
    <property type="match status" value="1"/>
</dbReference>
<name>A0A1F4ZRQ8_9BACT</name>
<gene>
    <name evidence="3" type="ORF">A2397_01475</name>
</gene>
<dbReference type="PANTHER" id="PTHR35333">
    <property type="entry name" value="BETA-LACTAMASE"/>
    <property type="match status" value="1"/>
</dbReference>
<organism evidence="3 4">
    <name type="scientific">Candidatus Amesbacteria bacterium RIFOXYB1_FULL_44_23</name>
    <dbReference type="NCBI Taxonomy" id="1797263"/>
    <lineage>
        <taxon>Bacteria</taxon>
        <taxon>Candidatus Amesiibacteriota</taxon>
    </lineage>
</organism>
<dbReference type="Proteomes" id="UP000176424">
    <property type="component" value="Unassembled WGS sequence"/>
</dbReference>
<feature type="transmembrane region" description="Helical" evidence="1">
    <location>
        <begin position="20"/>
        <end position="36"/>
    </location>
</feature>
<dbReference type="EMBL" id="MEXR01000038">
    <property type="protein sequence ID" value="OGD09119.1"/>
    <property type="molecule type" value="Genomic_DNA"/>
</dbReference>
<sequence length="314" mass="35024">METSRKKRLEAKRPVNRKLLLAVFVITGLASGFFWWRGKVIHETVIPAEGVAVKIETEPTRKVNKKQDKLVADIESLVATASGRYAVSVYHLGDNSGYGINQNERMPAASLMKLPVMTAVSQMIAGGQLELDDTYTLEGADRATGSGPLQFKTAGSVYTIDELLSYLGKNSDNTAWVMFNRRLGKKTMESELERLGMKDSSYDELVTTAADTVRMFEYIYKQEGELFEYLTDSIYEDRIPVGLAGVEGVRVIHKVGTDVGVWADAGIVSCQLTVENCRLRPFILAILNENVKREEAQTIVPQIAKLVWEYEKTL</sequence>
<comment type="caution">
    <text evidence="3">The sequence shown here is derived from an EMBL/GenBank/DDBJ whole genome shotgun (WGS) entry which is preliminary data.</text>
</comment>
<dbReference type="Gene3D" id="3.40.710.10">
    <property type="entry name" value="DD-peptidase/beta-lactamase superfamily"/>
    <property type="match status" value="1"/>
</dbReference>
<evidence type="ECO:0000256" key="1">
    <source>
        <dbReference type="SAM" id="Phobius"/>
    </source>
</evidence>
<keyword evidence="1" id="KW-0812">Transmembrane</keyword>
<proteinExistence type="predicted"/>
<dbReference type="GO" id="GO:0046677">
    <property type="term" value="P:response to antibiotic"/>
    <property type="evidence" value="ECO:0007669"/>
    <property type="project" value="InterPro"/>
</dbReference>
<dbReference type="PANTHER" id="PTHR35333:SF3">
    <property type="entry name" value="BETA-LACTAMASE-TYPE TRANSPEPTIDASE FOLD CONTAINING PROTEIN"/>
    <property type="match status" value="1"/>
</dbReference>
<dbReference type="InterPro" id="IPR000871">
    <property type="entry name" value="Beta-lactam_class-A"/>
</dbReference>
<protein>
    <recommendedName>
        <fullName evidence="2">Beta-lactamase class A catalytic domain-containing protein</fullName>
    </recommendedName>
</protein>
<dbReference type="GO" id="GO:0030655">
    <property type="term" value="P:beta-lactam antibiotic catabolic process"/>
    <property type="evidence" value="ECO:0007669"/>
    <property type="project" value="InterPro"/>
</dbReference>
<keyword evidence="1" id="KW-1133">Transmembrane helix</keyword>
<dbReference type="STRING" id="1797263.A2397_01475"/>
<dbReference type="InterPro" id="IPR012338">
    <property type="entry name" value="Beta-lactam/transpept-like"/>
</dbReference>
<keyword evidence="1" id="KW-0472">Membrane</keyword>